<evidence type="ECO:0000256" key="3">
    <source>
        <dbReference type="ARBA" id="ARBA00023242"/>
    </source>
</evidence>
<comment type="subcellular location">
    <subcellularLocation>
        <location evidence="1">Nucleus</location>
    </subcellularLocation>
</comment>
<dbReference type="SUPFAM" id="SSF53036">
    <property type="entry name" value="Eukaryotic RPB5 N-terminal domain"/>
    <property type="match status" value="1"/>
</dbReference>
<dbReference type="Gene3D" id="3.40.1340.10">
    <property type="entry name" value="RNA polymerase, Rpb5, N-terminal domain"/>
    <property type="match status" value="1"/>
</dbReference>
<evidence type="ECO:0000259" key="7">
    <source>
        <dbReference type="Pfam" id="PF03871"/>
    </source>
</evidence>
<dbReference type="Pfam" id="PF03871">
    <property type="entry name" value="RNA_pol_Rpb5_N"/>
    <property type="match status" value="1"/>
</dbReference>
<dbReference type="HAMAP" id="MF_00025">
    <property type="entry name" value="RNApol_Rpo5_RPB5"/>
    <property type="match status" value="1"/>
</dbReference>
<name>A0A834XMI4_APHGI</name>
<dbReference type="InterPro" id="IPR005571">
    <property type="entry name" value="RNA_pol_Rpb5_N"/>
</dbReference>
<keyword evidence="3" id="KW-0539">Nucleus</keyword>
<dbReference type="Proteomes" id="UP000639338">
    <property type="component" value="Unassembled WGS sequence"/>
</dbReference>
<reference evidence="8 9" key="1">
    <citation type="submission" date="2020-08" db="EMBL/GenBank/DDBJ databases">
        <title>Aphidius gifuensis genome sequencing and assembly.</title>
        <authorList>
            <person name="Du Z."/>
        </authorList>
    </citation>
    <scope>NUCLEOTIDE SEQUENCE [LARGE SCALE GENOMIC DNA]</scope>
    <source>
        <strain evidence="8">YNYX2018</strain>
        <tissue evidence="8">Adults</tissue>
    </source>
</reference>
<dbReference type="Gene3D" id="3.90.940.20">
    <property type="entry name" value="RPB5-like RNA polymerase subunit"/>
    <property type="match status" value="1"/>
</dbReference>
<dbReference type="GO" id="GO:0006366">
    <property type="term" value="P:transcription by RNA polymerase II"/>
    <property type="evidence" value="ECO:0007669"/>
    <property type="project" value="TreeGrafter"/>
</dbReference>
<dbReference type="GO" id="GO:0003677">
    <property type="term" value="F:DNA binding"/>
    <property type="evidence" value="ECO:0007669"/>
    <property type="project" value="InterPro"/>
</dbReference>
<dbReference type="FunFam" id="3.90.940.20:FF:000001">
    <property type="entry name" value="DNA-directed RNA polymerases I, II, and III subunit RPABC1"/>
    <property type="match status" value="1"/>
</dbReference>
<evidence type="ECO:0000256" key="4">
    <source>
        <dbReference type="ARBA" id="ARBA00025765"/>
    </source>
</evidence>
<keyword evidence="9" id="KW-1185">Reference proteome</keyword>
<gene>
    <name evidence="8" type="ORF">HCN44_008281</name>
</gene>
<sequence length="214" mass="24651">MEDDQQSTCEKLWAVRKTSLEICRDRGYKVSEDEINQTFDEFIDKYGDEPSTDDLKILVKHKDDSSQRLLVLFYFNHKVGVKTMSGALKLMQEKKAVNGILVYNEITGPAKAATRGDYTNNDETFHGYKLQVFHESELLINITHHELVPQHIALSSEEKADALLKLKVTEKQLPKILYNDPIVRYYGFERGQLVKIIRKSETAGHYEALRIVCN</sequence>
<dbReference type="GO" id="GO:0005666">
    <property type="term" value="C:RNA polymerase III complex"/>
    <property type="evidence" value="ECO:0007669"/>
    <property type="project" value="TreeGrafter"/>
</dbReference>
<accession>A0A834XMI4</accession>
<dbReference type="InterPro" id="IPR036710">
    <property type="entry name" value="RNA_pol_Rpb5_N_sf"/>
</dbReference>
<proteinExistence type="inferred from homology"/>
<dbReference type="OrthoDB" id="248779at2759"/>
<protein>
    <recommendedName>
        <fullName evidence="5">RPB5 homolog</fullName>
    </recommendedName>
</protein>
<evidence type="ECO:0000259" key="6">
    <source>
        <dbReference type="Pfam" id="PF01191"/>
    </source>
</evidence>
<dbReference type="PANTHER" id="PTHR10535">
    <property type="entry name" value="DNA-DIRECTED RNA POLYMERASES I, II, AND III SUBUNIT RPABC1"/>
    <property type="match status" value="1"/>
</dbReference>
<evidence type="ECO:0000256" key="1">
    <source>
        <dbReference type="ARBA" id="ARBA00004123"/>
    </source>
</evidence>
<dbReference type="Pfam" id="PF01191">
    <property type="entry name" value="RNA_pol_Rpb5_C"/>
    <property type="match status" value="1"/>
</dbReference>
<evidence type="ECO:0000256" key="2">
    <source>
        <dbReference type="ARBA" id="ARBA00023163"/>
    </source>
</evidence>
<evidence type="ECO:0000313" key="9">
    <source>
        <dbReference type="Proteomes" id="UP000639338"/>
    </source>
</evidence>
<dbReference type="EMBL" id="JACMRX010000005">
    <property type="protein sequence ID" value="KAF7989607.1"/>
    <property type="molecule type" value="Genomic_DNA"/>
</dbReference>
<dbReference type="GO" id="GO:0042797">
    <property type="term" value="P:tRNA transcription by RNA polymerase III"/>
    <property type="evidence" value="ECO:0007669"/>
    <property type="project" value="TreeGrafter"/>
</dbReference>
<dbReference type="PIRSF" id="PIRSF000747">
    <property type="entry name" value="RPB5"/>
    <property type="match status" value="1"/>
</dbReference>
<keyword evidence="2" id="KW-0804">Transcription</keyword>
<dbReference type="GO" id="GO:0006362">
    <property type="term" value="P:transcription elongation by RNA polymerase I"/>
    <property type="evidence" value="ECO:0007669"/>
    <property type="project" value="TreeGrafter"/>
</dbReference>
<dbReference type="InterPro" id="IPR035913">
    <property type="entry name" value="RPB5-like_sf"/>
</dbReference>
<feature type="domain" description="RNA polymerase Rpb5 N-terminal" evidence="7">
    <location>
        <begin position="8"/>
        <end position="86"/>
    </location>
</feature>
<dbReference type="InterPro" id="IPR000783">
    <property type="entry name" value="RNA_pol_subH/Rpb5_C"/>
</dbReference>
<comment type="caution">
    <text evidence="8">The sequence shown here is derived from an EMBL/GenBank/DDBJ whole genome shotgun (WGS) entry which is preliminary data.</text>
</comment>
<evidence type="ECO:0000313" key="8">
    <source>
        <dbReference type="EMBL" id="KAF7989607.1"/>
    </source>
</evidence>
<dbReference type="InterPro" id="IPR014381">
    <property type="entry name" value="Arch_Rpo5/euc_Rpb5"/>
</dbReference>
<dbReference type="GO" id="GO:0005736">
    <property type="term" value="C:RNA polymerase I complex"/>
    <property type="evidence" value="ECO:0007669"/>
    <property type="project" value="TreeGrafter"/>
</dbReference>
<dbReference type="SUPFAM" id="SSF55287">
    <property type="entry name" value="RPB5-like RNA polymerase subunit"/>
    <property type="match status" value="1"/>
</dbReference>
<comment type="similarity">
    <text evidence="4">Belongs to the archaeal Rpo5/eukaryotic RPB5 RNA polymerase subunit family.</text>
</comment>
<feature type="domain" description="RNA polymerase subunit H/Rpb5 C-terminal" evidence="6">
    <location>
        <begin position="140"/>
        <end position="212"/>
    </location>
</feature>
<dbReference type="GO" id="GO:0005665">
    <property type="term" value="C:RNA polymerase II, core complex"/>
    <property type="evidence" value="ECO:0007669"/>
    <property type="project" value="TreeGrafter"/>
</dbReference>
<evidence type="ECO:0000256" key="5">
    <source>
        <dbReference type="ARBA" id="ARBA00032836"/>
    </source>
</evidence>
<dbReference type="GO" id="GO:0003899">
    <property type="term" value="F:DNA-directed RNA polymerase activity"/>
    <property type="evidence" value="ECO:0007669"/>
    <property type="project" value="InterPro"/>
</dbReference>
<dbReference type="AlphaFoldDB" id="A0A834XMI4"/>
<dbReference type="PANTHER" id="PTHR10535:SF0">
    <property type="entry name" value="DNA-DIRECTED RNA POLYMERASES I, II, AND III SUBUNIT RPABC1"/>
    <property type="match status" value="1"/>
</dbReference>
<organism evidence="8 9">
    <name type="scientific">Aphidius gifuensis</name>
    <name type="common">Parasitoid wasp</name>
    <dbReference type="NCBI Taxonomy" id="684658"/>
    <lineage>
        <taxon>Eukaryota</taxon>
        <taxon>Metazoa</taxon>
        <taxon>Ecdysozoa</taxon>
        <taxon>Arthropoda</taxon>
        <taxon>Hexapoda</taxon>
        <taxon>Insecta</taxon>
        <taxon>Pterygota</taxon>
        <taxon>Neoptera</taxon>
        <taxon>Endopterygota</taxon>
        <taxon>Hymenoptera</taxon>
        <taxon>Apocrita</taxon>
        <taxon>Ichneumonoidea</taxon>
        <taxon>Braconidae</taxon>
        <taxon>Aphidiinae</taxon>
        <taxon>Aphidius</taxon>
    </lineage>
</organism>